<dbReference type="GO" id="GO:0000976">
    <property type="term" value="F:transcription cis-regulatory region binding"/>
    <property type="evidence" value="ECO:0007669"/>
    <property type="project" value="TreeGrafter"/>
</dbReference>
<keyword evidence="1" id="KW-0805">Transcription regulation</keyword>
<dbReference type="PANTHER" id="PTHR30146">
    <property type="entry name" value="LACI-RELATED TRANSCRIPTIONAL REPRESSOR"/>
    <property type="match status" value="1"/>
</dbReference>
<dbReference type="OrthoDB" id="5681588at2"/>
<protein>
    <submittedName>
        <fullName evidence="5">Gluconate utilization system Gnt-I transcriptional repressor</fullName>
    </submittedName>
</protein>
<dbReference type="EMBL" id="BBMT01000009">
    <property type="protein sequence ID" value="GAL36252.1"/>
    <property type="molecule type" value="Genomic_DNA"/>
</dbReference>
<comment type="caution">
    <text evidence="5">The sequence shown here is derived from an EMBL/GenBank/DDBJ whole genome shotgun (WGS) entry which is preliminary data.</text>
</comment>
<dbReference type="GO" id="GO:0003700">
    <property type="term" value="F:DNA-binding transcription factor activity"/>
    <property type="evidence" value="ECO:0007669"/>
    <property type="project" value="TreeGrafter"/>
</dbReference>
<feature type="domain" description="HTH lacI-type" evidence="4">
    <location>
        <begin position="8"/>
        <end position="62"/>
    </location>
</feature>
<dbReference type="CDD" id="cd01575">
    <property type="entry name" value="PBP1_GntR"/>
    <property type="match status" value="1"/>
</dbReference>
<dbReference type="InterPro" id="IPR001761">
    <property type="entry name" value="Peripla_BP/Lac1_sug-bd_dom"/>
</dbReference>
<dbReference type="InterPro" id="IPR010982">
    <property type="entry name" value="Lambda_DNA-bd_dom_sf"/>
</dbReference>
<dbReference type="Pfam" id="PF00532">
    <property type="entry name" value="Peripla_BP_1"/>
    <property type="match status" value="1"/>
</dbReference>
<dbReference type="InterPro" id="IPR028082">
    <property type="entry name" value="Peripla_BP_I"/>
</dbReference>
<dbReference type="Gene3D" id="1.10.260.40">
    <property type="entry name" value="lambda repressor-like DNA-binding domains"/>
    <property type="match status" value="1"/>
</dbReference>
<dbReference type="Gene3D" id="3.40.50.2300">
    <property type="match status" value="2"/>
</dbReference>
<keyword evidence="3" id="KW-0804">Transcription</keyword>
<dbReference type="Pfam" id="PF00356">
    <property type="entry name" value="LacI"/>
    <property type="match status" value="1"/>
</dbReference>
<evidence type="ECO:0000313" key="5">
    <source>
        <dbReference type="EMBL" id="GAL36252.1"/>
    </source>
</evidence>
<proteinExistence type="predicted"/>
<reference evidence="5 6" key="2">
    <citation type="submission" date="2014-09" db="EMBL/GenBank/DDBJ databases">
        <authorList>
            <consortium name="NBRP consortium"/>
            <person name="Sawabe T."/>
            <person name="Meirelles P."/>
            <person name="Nakanishi M."/>
            <person name="Sayaka M."/>
            <person name="Hattori M."/>
            <person name="Ohkuma M."/>
        </authorList>
    </citation>
    <scope>NUCLEOTIDE SEQUENCE [LARGE SCALE GENOMIC DNA]</scope>
    <source>
        <strain evidence="5 6">JCM 19240</strain>
    </source>
</reference>
<accession>A0A090TZF9</accession>
<dbReference type="Proteomes" id="UP000029224">
    <property type="component" value="Unassembled WGS sequence"/>
</dbReference>
<evidence type="ECO:0000256" key="1">
    <source>
        <dbReference type="ARBA" id="ARBA00023015"/>
    </source>
</evidence>
<evidence type="ECO:0000256" key="3">
    <source>
        <dbReference type="ARBA" id="ARBA00023163"/>
    </source>
</evidence>
<dbReference type="PROSITE" id="PS00356">
    <property type="entry name" value="HTH_LACI_1"/>
    <property type="match status" value="1"/>
</dbReference>
<dbReference type="PROSITE" id="PS50932">
    <property type="entry name" value="HTH_LACI_2"/>
    <property type="match status" value="1"/>
</dbReference>
<keyword evidence="6" id="KW-1185">Reference proteome</keyword>
<evidence type="ECO:0000256" key="2">
    <source>
        <dbReference type="ARBA" id="ARBA00023125"/>
    </source>
</evidence>
<dbReference type="SUPFAM" id="SSF47413">
    <property type="entry name" value="lambda repressor-like DNA-binding domains"/>
    <property type="match status" value="1"/>
</dbReference>
<dbReference type="PANTHER" id="PTHR30146:SF2">
    <property type="entry name" value="HTH-TYPE TRANSCRIPTIONAL REGULATOR GNTR"/>
    <property type="match status" value="1"/>
</dbReference>
<evidence type="ECO:0000313" key="6">
    <source>
        <dbReference type="Proteomes" id="UP000029224"/>
    </source>
</evidence>
<dbReference type="AlphaFoldDB" id="A0A090TZF9"/>
<dbReference type="SMART" id="SM00354">
    <property type="entry name" value="HTH_LACI"/>
    <property type="match status" value="1"/>
</dbReference>
<sequence>MSNTKKRPTLQDIADQVGVTKMTVSRYLRDSKQVSQEIGKKIAIAVEELGYVQNRAPDLLSRAKSRAIGILVPSLTNQVFDEMIRGIESVTEPRGYQSMLAHYGYSPEQEQARIETLLSYNVDGIILSESYHTERAKKILLANNIPTIEVMDSVTPPIHQAVGFDNQKASRVMTERLIANGRKNIVYLGAGGDTRTRLRIDGYRQAVEKAGLPFLPVADAVNSSFTGGAEFLHRALETYPNIDAVICTNDDLAVGAMFECQRMGIKVPEQIAVAGFHGLNVSQAVSPRLASVVTPREEMGRIAAAALLDRIDNPQVEFQRVIELDFDIEAGESI</sequence>
<keyword evidence="2" id="KW-0238">DNA-binding</keyword>
<name>A0A090TZF9_9VIBR</name>
<dbReference type="CDD" id="cd01392">
    <property type="entry name" value="HTH_LacI"/>
    <property type="match status" value="1"/>
</dbReference>
<dbReference type="InterPro" id="IPR000843">
    <property type="entry name" value="HTH_LacI"/>
</dbReference>
<organism evidence="5 6">
    <name type="scientific">Vibrio maritimus</name>
    <dbReference type="NCBI Taxonomy" id="990268"/>
    <lineage>
        <taxon>Bacteria</taxon>
        <taxon>Pseudomonadati</taxon>
        <taxon>Pseudomonadota</taxon>
        <taxon>Gammaproteobacteria</taxon>
        <taxon>Vibrionales</taxon>
        <taxon>Vibrionaceae</taxon>
        <taxon>Vibrio</taxon>
    </lineage>
</organism>
<evidence type="ECO:0000259" key="4">
    <source>
        <dbReference type="PROSITE" id="PS50932"/>
    </source>
</evidence>
<reference evidence="5 6" key="1">
    <citation type="submission" date="2014-09" db="EMBL/GenBank/DDBJ databases">
        <title>Vibrio maritimus JCM 19240. (C210) whole genome shotgun sequence.</title>
        <authorList>
            <person name="Sawabe T."/>
            <person name="Meirelles P."/>
            <person name="Nakanishi M."/>
            <person name="Sayaka M."/>
            <person name="Hattori M."/>
            <person name="Ohkuma M."/>
        </authorList>
    </citation>
    <scope>NUCLEOTIDE SEQUENCE [LARGE SCALE GENOMIC DNA]</scope>
    <source>
        <strain evidence="5 6">JCM 19240</strain>
    </source>
</reference>
<gene>
    <name evidence="5" type="ORF">JCM19240_1694</name>
</gene>
<dbReference type="SUPFAM" id="SSF53822">
    <property type="entry name" value="Periplasmic binding protein-like I"/>
    <property type="match status" value="1"/>
</dbReference>